<sequence>MAFFGLTLLGYQEPFRAWRRELAADRKEPAGAGPFLPKLLPLRPGGTVHQGREDVCGQPTRRVRRATPPNQVYRVPLTCGQDLGWWLPRDPALRPEEMMPWMVVPRRPLVWSPVTRFVDSMSLSNPHFSLF</sequence>
<accession>A0A151MUF7</accession>
<dbReference type="InterPro" id="IPR038775">
    <property type="entry name" value="SPMIP11"/>
</dbReference>
<dbReference type="PhylomeDB" id="A0A151MUF7"/>
<keyword evidence="2" id="KW-1185">Reference proteome</keyword>
<dbReference type="Proteomes" id="UP000050525">
    <property type="component" value="Unassembled WGS sequence"/>
</dbReference>
<gene>
    <name evidence="1" type="ORF">Y1Q_0012955</name>
</gene>
<dbReference type="PANTHER" id="PTHR35263">
    <property type="entry name" value="TESTIS-EXPRESSED PROTEIN 49"/>
    <property type="match status" value="1"/>
</dbReference>
<dbReference type="AlphaFoldDB" id="A0A151MUF7"/>
<dbReference type="PANTHER" id="PTHR35263:SF1">
    <property type="entry name" value="TESTIS-EXPRESSED PROTEIN 49"/>
    <property type="match status" value="1"/>
</dbReference>
<reference evidence="1 2" key="1">
    <citation type="journal article" date="2012" name="Genome Biol.">
        <title>Sequencing three crocodilian genomes to illuminate the evolution of archosaurs and amniotes.</title>
        <authorList>
            <person name="St John J.A."/>
            <person name="Braun E.L."/>
            <person name="Isberg S.R."/>
            <person name="Miles L.G."/>
            <person name="Chong A.Y."/>
            <person name="Gongora J."/>
            <person name="Dalzell P."/>
            <person name="Moran C."/>
            <person name="Bed'hom B."/>
            <person name="Abzhanov A."/>
            <person name="Burgess S.C."/>
            <person name="Cooksey A.M."/>
            <person name="Castoe T.A."/>
            <person name="Crawford N.G."/>
            <person name="Densmore L.D."/>
            <person name="Drew J.C."/>
            <person name="Edwards S.V."/>
            <person name="Faircloth B.C."/>
            <person name="Fujita M.K."/>
            <person name="Greenwold M.J."/>
            <person name="Hoffmann F.G."/>
            <person name="Howard J.M."/>
            <person name="Iguchi T."/>
            <person name="Janes D.E."/>
            <person name="Khan S.Y."/>
            <person name="Kohno S."/>
            <person name="de Koning A.J."/>
            <person name="Lance S.L."/>
            <person name="McCarthy F.M."/>
            <person name="McCormack J.E."/>
            <person name="Merchant M.E."/>
            <person name="Peterson D.G."/>
            <person name="Pollock D.D."/>
            <person name="Pourmand N."/>
            <person name="Raney B.J."/>
            <person name="Roessler K.A."/>
            <person name="Sanford J.R."/>
            <person name="Sawyer R.H."/>
            <person name="Schmidt C.J."/>
            <person name="Triplett E.W."/>
            <person name="Tuberville T.D."/>
            <person name="Venegas-Anaya M."/>
            <person name="Howard J.T."/>
            <person name="Jarvis E.D."/>
            <person name="Guillette L.J.Jr."/>
            <person name="Glenn T.C."/>
            <person name="Green R.E."/>
            <person name="Ray D.A."/>
        </authorList>
    </citation>
    <scope>NUCLEOTIDE SEQUENCE [LARGE SCALE GENOMIC DNA]</scope>
    <source>
        <strain evidence="1">KSC_2009_1</strain>
    </source>
</reference>
<evidence type="ECO:0000313" key="2">
    <source>
        <dbReference type="Proteomes" id="UP000050525"/>
    </source>
</evidence>
<evidence type="ECO:0000313" key="1">
    <source>
        <dbReference type="EMBL" id="KYO28128.1"/>
    </source>
</evidence>
<name>A0A151MUF7_ALLMI</name>
<proteinExistence type="predicted"/>
<comment type="caution">
    <text evidence="1">The sequence shown here is derived from an EMBL/GenBank/DDBJ whole genome shotgun (WGS) entry which is preliminary data.</text>
</comment>
<organism evidence="1 2">
    <name type="scientific">Alligator mississippiensis</name>
    <name type="common">American alligator</name>
    <dbReference type="NCBI Taxonomy" id="8496"/>
    <lineage>
        <taxon>Eukaryota</taxon>
        <taxon>Metazoa</taxon>
        <taxon>Chordata</taxon>
        <taxon>Craniata</taxon>
        <taxon>Vertebrata</taxon>
        <taxon>Euteleostomi</taxon>
        <taxon>Archelosauria</taxon>
        <taxon>Archosauria</taxon>
        <taxon>Crocodylia</taxon>
        <taxon>Alligatoridae</taxon>
        <taxon>Alligatorinae</taxon>
        <taxon>Alligator</taxon>
    </lineage>
</organism>
<protein>
    <submittedName>
        <fullName evidence="1">Uncharacterized protein</fullName>
    </submittedName>
</protein>
<dbReference type="EMBL" id="AKHW03005039">
    <property type="protein sequence ID" value="KYO28128.1"/>
    <property type="molecule type" value="Genomic_DNA"/>
</dbReference>
<dbReference type="Pfam" id="PF22593">
    <property type="entry name" value="SPMIP11"/>
    <property type="match status" value="1"/>
</dbReference>